<evidence type="ECO:0000313" key="4">
    <source>
        <dbReference type="Proteomes" id="UP000728647"/>
    </source>
</evidence>
<proteinExistence type="predicted"/>
<evidence type="ECO:0000256" key="1">
    <source>
        <dbReference type="ARBA" id="ARBA00022723"/>
    </source>
</evidence>
<dbReference type="GO" id="GO:0046872">
    <property type="term" value="F:metal ion binding"/>
    <property type="evidence" value="ECO:0007669"/>
    <property type="project" value="UniProtKB-KW"/>
</dbReference>
<dbReference type="AlphaFoldDB" id="A0A8J8KA53"/>
<dbReference type="GO" id="GO:0004462">
    <property type="term" value="F:lactoylglutathione lyase activity"/>
    <property type="evidence" value="ECO:0007669"/>
    <property type="project" value="InterPro"/>
</dbReference>
<dbReference type="Proteomes" id="UP000728647">
    <property type="component" value="Unassembled WGS sequence"/>
</dbReference>
<dbReference type="Gene3D" id="3.10.180.10">
    <property type="entry name" value="2,3-Dihydroxybiphenyl 1,2-Dioxygenase, domain 1"/>
    <property type="match status" value="2"/>
</dbReference>
<evidence type="ECO:0000313" key="3">
    <source>
        <dbReference type="EMBL" id="NUB89845.1"/>
    </source>
</evidence>
<reference evidence="3" key="1">
    <citation type="submission" date="2020-06" db="EMBL/GenBank/DDBJ databases">
        <title>Haloterrigena sp. nov., an extremely halophilic archaeon isolated from a saline sediment.</title>
        <authorList>
            <person name="Liu B.-B."/>
        </authorList>
    </citation>
    <scope>NUCLEOTIDE SEQUENCE</scope>
    <source>
        <strain evidence="3">SYSU A121-1</strain>
    </source>
</reference>
<protein>
    <submittedName>
        <fullName evidence="3">VOC family protein</fullName>
    </submittedName>
</protein>
<evidence type="ECO:0000259" key="2">
    <source>
        <dbReference type="PROSITE" id="PS51819"/>
    </source>
</evidence>
<dbReference type="EMBL" id="JABURA010000001">
    <property type="protein sequence ID" value="NUB89845.1"/>
    <property type="molecule type" value="Genomic_DNA"/>
</dbReference>
<dbReference type="PROSITE" id="PS00934">
    <property type="entry name" value="GLYOXALASE_I_1"/>
    <property type="match status" value="1"/>
</dbReference>
<gene>
    <name evidence="3" type="ORF">HT576_02180</name>
</gene>
<organism evidence="3 4">
    <name type="scientific">Haloterrigena gelatinilytica</name>
    <dbReference type="NCBI Taxonomy" id="2741724"/>
    <lineage>
        <taxon>Archaea</taxon>
        <taxon>Methanobacteriati</taxon>
        <taxon>Methanobacteriota</taxon>
        <taxon>Stenosarchaea group</taxon>
        <taxon>Halobacteria</taxon>
        <taxon>Halobacteriales</taxon>
        <taxon>Natrialbaceae</taxon>
        <taxon>Haloterrigena</taxon>
    </lineage>
</organism>
<feature type="domain" description="VOC" evidence="2">
    <location>
        <begin position="13"/>
        <end position="128"/>
    </location>
</feature>
<dbReference type="InterPro" id="IPR029068">
    <property type="entry name" value="Glyas_Bleomycin-R_OHBP_Dase"/>
</dbReference>
<name>A0A8J8KA53_9EURY</name>
<dbReference type="PROSITE" id="PS51819">
    <property type="entry name" value="VOC"/>
    <property type="match status" value="2"/>
</dbReference>
<comment type="caution">
    <text evidence="3">The sequence shown here is derived from an EMBL/GenBank/DDBJ whole genome shotgun (WGS) entry which is preliminary data.</text>
</comment>
<dbReference type="OrthoDB" id="37941at2157"/>
<dbReference type="InterPro" id="IPR018146">
    <property type="entry name" value="Glyoxalase_1_CS"/>
</dbReference>
<keyword evidence="1" id="KW-0479">Metal-binding</keyword>
<sequence length="295" mass="31456">MSDSRDRLPAATRFGRSVLTVSDESAVAEFYRDVIGLSVLERDGATTVLGAGDAPLLELRHAPDARPRPTDAAGLYHNAFLVPGHEALGAGLARIRDRWELTGASDHGVSEALYLDDPEGNGVELYRDRPRSEWPRDGEGGIQIGSWPLDLESVAAAADDTAGDTVPDGTTLGHVHLEVSSLETAREFYVDALGFDVKTASPKALFVAAGDYHHHLGCNTWNGRSSPAPPDARGLSRFDLVVPSSEDLDRIRDRLEDAGAAVDERAGGLECTDPDGIRIRFRAQSGSGSSSSDGE</sequence>
<dbReference type="CDD" id="cd16359">
    <property type="entry name" value="VOC_BsCatE_like_C"/>
    <property type="match status" value="1"/>
</dbReference>
<dbReference type="Pfam" id="PF00903">
    <property type="entry name" value="Glyoxalase"/>
    <property type="match status" value="2"/>
</dbReference>
<dbReference type="RefSeq" id="WP_174701145.1">
    <property type="nucleotide sequence ID" value="NZ_JABURA010000001.1"/>
</dbReference>
<feature type="domain" description="VOC" evidence="2">
    <location>
        <begin position="171"/>
        <end position="295"/>
    </location>
</feature>
<dbReference type="InterPro" id="IPR004360">
    <property type="entry name" value="Glyas_Fos-R_dOase_dom"/>
</dbReference>
<dbReference type="SUPFAM" id="SSF54593">
    <property type="entry name" value="Glyoxalase/Bleomycin resistance protein/Dihydroxybiphenyl dioxygenase"/>
    <property type="match status" value="2"/>
</dbReference>
<dbReference type="PANTHER" id="PTHR43279:SF1">
    <property type="entry name" value="CATECHOL-2,3-DIOXYGENASE"/>
    <property type="match status" value="1"/>
</dbReference>
<accession>A0A8J8KA53</accession>
<dbReference type="PANTHER" id="PTHR43279">
    <property type="entry name" value="CATECHOL-2,3-DIOXYGENASE"/>
    <property type="match status" value="1"/>
</dbReference>
<dbReference type="InterPro" id="IPR037523">
    <property type="entry name" value="VOC_core"/>
</dbReference>